<sequence length="1316" mass="150126">MFGNDYRALRDHRALANGLPPPKASAHVDNLKEHFNQILSAVPRSENYDVHLLLMSLQALIDRFYHHITHDERQEALRQLSNTPIPLDQWPMMIRWMKRSVFPQDDLYLLIHDSGIADLCLRRFLQNPTDHKMIELLSQISAVIPLLANQSLSDSFIAFIDHFLQNIPTGRSTDSHSTTMLFFHFFDIICNEFLSCAITGNCPTVYDYMSTQLDGFEKKLKRRRTVSKSVKTILGILFQFIKVSKKNATPIKRIEALLEVAKQSPNETHTLRIFNHAIRLLSTNPDLTPQILRLDIIARFRYGFPHGFEDCLLVFTTLRYSPPDLVLRAFTEHKPTLTNIFSQILFTCMDLNRWSWVLTLPQTNPALFELFFQTFAKKTPEMLIKYAFMTARVMSIECEQPRCLSFGMETQNWISIIDSMSKIDIPEQETKPPKIPASDKVEKSTLSVPWLSLLILCSLTTDDTLSNLAISIISAEHQLEPEFIRKLLFEISPIVNLPIDWALNHVESRPANPTSKVGSLGSFIGQEVLRTSNLRDVGLYLLGRTISPDVAYSLTGCLIQALASVAPPGTIPDSPYFQPIFGNFHVNLELGTEKPASEIFNTLKSFATKVVYKIPHKTTRVYKHSIEKKIISISRMTNCILLMPFLDLPTQERIMTLSPQFSSSEFPMTVNPRIALCQLILEFSTTRGYDTQLSLLQRVEAVIGRILFSESDDAPKHQFVDLLKRLLQRMRDDKRGVEGDEKWRHFAQLCAVSKDIPKETGEMILLAENDKQALFSLIASSPETKSFKSDEKGLPHEAFSKILEYANRTDDIELCAAAWKWIANETQNVIDLSAFSHLVGAVPPNESVVRLLLSVLTQMCDKIREGVEDGKITSATEQQAGVVASCLAILNFQLSRTTLSPNPFIPILGKLALIDDFAILKALLPLFTIITSKTESTPTPFTISTHTILFSPNSQTPPTQTKLVTALAENVFWSSFDFNTTDTFNALYVKESFPKKRTQRQLFSDMTSFFRNMSSPESILILKEIIHRAYLALLESPLYFTRHQVSRVTLPWVKAEPLVEQSVSNLWQTLWHFISGGIRHGISQDILFTFAESFVPLVKVTVKLSSQFEDGLFELFGALLAVRHVKTLTEDPFSTLLTCLSLFFMKEDECVALCLIELFSAMKSFQERNYTRPHSIPRVSDLRSCPPAEFALNRLREDGLEDWCEDGVSGEVYEDMDDEALRVLGLLGANYPRNMSIRQRAMWKIFRREEGYEVDDDELEEDLGDMDGIDDEHRFVLNMGILDDFEDYSDDDSDMDEREMFRRHLDQLMQFRQPPF</sequence>
<name>A0ABQ9X540_9EUKA</name>
<accession>A0ABQ9X540</accession>
<dbReference type="Proteomes" id="UP001281761">
    <property type="component" value="Unassembled WGS sequence"/>
</dbReference>
<organism evidence="1 2">
    <name type="scientific">Blattamonas nauphoetae</name>
    <dbReference type="NCBI Taxonomy" id="2049346"/>
    <lineage>
        <taxon>Eukaryota</taxon>
        <taxon>Metamonada</taxon>
        <taxon>Preaxostyla</taxon>
        <taxon>Oxymonadida</taxon>
        <taxon>Blattamonas</taxon>
    </lineage>
</organism>
<proteinExistence type="predicted"/>
<protein>
    <submittedName>
        <fullName evidence="1">Uncharacterized protein</fullName>
    </submittedName>
</protein>
<dbReference type="EMBL" id="JARBJD010000221">
    <property type="protein sequence ID" value="KAK2946698.1"/>
    <property type="molecule type" value="Genomic_DNA"/>
</dbReference>
<reference evidence="1 2" key="1">
    <citation type="journal article" date="2022" name="bioRxiv">
        <title>Genomics of Preaxostyla Flagellates Illuminates Evolutionary Transitions and the Path Towards Mitochondrial Loss.</title>
        <authorList>
            <person name="Novak L.V.F."/>
            <person name="Treitli S.C."/>
            <person name="Pyrih J."/>
            <person name="Halakuc P."/>
            <person name="Pipaliya S.V."/>
            <person name="Vacek V."/>
            <person name="Brzon O."/>
            <person name="Soukal P."/>
            <person name="Eme L."/>
            <person name="Dacks J.B."/>
            <person name="Karnkowska A."/>
            <person name="Elias M."/>
            <person name="Hampl V."/>
        </authorList>
    </citation>
    <scope>NUCLEOTIDE SEQUENCE [LARGE SCALE GENOMIC DNA]</scope>
    <source>
        <strain evidence="1">NAU3</strain>
        <tissue evidence="1">Gut</tissue>
    </source>
</reference>
<comment type="caution">
    <text evidence="1">The sequence shown here is derived from an EMBL/GenBank/DDBJ whole genome shotgun (WGS) entry which is preliminary data.</text>
</comment>
<evidence type="ECO:0000313" key="1">
    <source>
        <dbReference type="EMBL" id="KAK2946698.1"/>
    </source>
</evidence>
<keyword evidence="2" id="KW-1185">Reference proteome</keyword>
<gene>
    <name evidence="1" type="ORF">BLNAU_18370</name>
</gene>
<evidence type="ECO:0000313" key="2">
    <source>
        <dbReference type="Proteomes" id="UP001281761"/>
    </source>
</evidence>